<feature type="transmembrane region" description="Helical" evidence="2">
    <location>
        <begin position="54"/>
        <end position="74"/>
    </location>
</feature>
<feature type="domain" description="Schizont-infected cell agglutination extracellular beta" evidence="3">
    <location>
        <begin position="70"/>
        <end position="212"/>
    </location>
</feature>
<dbReference type="Pfam" id="PF12879">
    <property type="entry name" value="SICA_C"/>
    <property type="match status" value="1"/>
</dbReference>
<feature type="transmembrane region" description="Helical" evidence="2">
    <location>
        <begin position="335"/>
        <end position="359"/>
    </location>
</feature>
<dbReference type="OrthoDB" id="376328at2759"/>
<accession>A0A1B1DTD9</accession>
<evidence type="ECO:0000256" key="2">
    <source>
        <dbReference type="SAM" id="Phobius"/>
    </source>
</evidence>
<feature type="compositionally biased region" description="Low complexity" evidence="1">
    <location>
        <begin position="285"/>
        <end position="296"/>
    </location>
</feature>
<feature type="compositionally biased region" description="Gly residues" evidence="1">
    <location>
        <begin position="303"/>
        <end position="312"/>
    </location>
</feature>
<evidence type="ECO:0000313" key="5">
    <source>
        <dbReference type="EMBL" id="ANQ05909.1"/>
    </source>
</evidence>
<gene>
    <name evidence="5" type="ORF">PCOAH_00003970</name>
</gene>
<dbReference type="GeneID" id="30907117"/>
<dbReference type="KEGG" id="pcot:PCOAH_00003970"/>
<dbReference type="InterPro" id="IPR024285">
    <property type="entry name" value="SICA_extracell_b"/>
</dbReference>
<keyword evidence="2" id="KW-0812">Transmembrane</keyword>
<feature type="region of interest" description="Disordered" evidence="1">
    <location>
        <begin position="263"/>
        <end position="318"/>
    </location>
</feature>
<dbReference type="InterPro" id="IPR024288">
    <property type="entry name" value="SICA_C"/>
</dbReference>
<keyword evidence="2" id="KW-0472">Membrane</keyword>
<proteinExistence type="predicted"/>
<dbReference type="EMBL" id="CP016240">
    <property type="protein sequence ID" value="ANQ05909.1"/>
    <property type="molecule type" value="Genomic_DNA"/>
</dbReference>
<evidence type="ECO:0000259" key="3">
    <source>
        <dbReference type="Pfam" id="PF12878"/>
    </source>
</evidence>
<reference evidence="6" key="1">
    <citation type="submission" date="2016-06" db="EMBL/GenBank/DDBJ databases">
        <title>First high quality genome sequence of Plasmodium coatneyi using continuous long reads from single molecule, real-time sequencing.</title>
        <authorList>
            <person name="Chien J.-T."/>
            <person name="Pakala S.B."/>
            <person name="Geraldo J.A."/>
            <person name="Lapp S.A."/>
            <person name="Barnwell J.W."/>
            <person name="Kissinger J.C."/>
            <person name="Galinski M.R."/>
            <person name="Humphrey J.C."/>
        </authorList>
    </citation>
    <scope>NUCLEOTIDE SEQUENCE [LARGE SCALE GENOMIC DNA]</scope>
    <source>
        <strain evidence="6">Hackeri</strain>
    </source>
</reference>
<evidence type="ECO:0000313" key="6">
    <source>
        <dbReference type="Proteomes" id="UP000092716"/>
    </source>
</evidence>
<dbReference type="VEuPathDB" id="PlasmoDB:PCOAH_00003970"/>
<dbReference type="Pfam" id="PF12878">
    <property type="entry name" value="SICA_beta"/>
    <property type="match status" value="1"/>
</dbReference>
<evidence type="ECO:0000256" key="1">
    <source>
        <dbReference type="SAM" id="MobiDB-lite"/>
    </source>
</evidence>
<protein>
    <submittedName>
        <fullName evidence="5">SICA antigen</fullName>
    </submittedName>
</protein>
<keyword evidence="6" id="KW-1185">Reference proteome</keyword>
<sequence>MVYRQKRGIFNTKLGKGTLIITAVKVISVNSIPYTHDNKGGGEANINHAHNLNVYIYVPFFFFFLVCAQCAYWGDKDVGRVFRGLFNAMKNKKKTDEDLCKNITVTDQTTMEANIKACELITASLQHIYGIQEDPSKIYGNQKKNDRIFDQVIACAFLNLYADKMEQQKCIDKNVITDAFSKSEQIKENTPPCNGIDTNCVTCTRDKSYENCPLNVRTDLWTTGGATGTCNQDGTNMKSKMDDMLEKDGTGLKQTLDDICKETSQPSTKDQDGAVQPATEDNGRAPAAPSAYPALSEGEEGGGHSLGEGAGGRSEADLGTPKAAKLTAKKGIDPFLPYFPLAPAVLGISVMSYLVWKYFGMLRKRRKRYRRAYQLRGPSLEQQIVDHVDEHLGPREYILVKERKPRSTPIKRRKKRAVGRRRGVRRRMIIDIHLEVLSECQKGDLHSTKEDFFEILVREFMGSEFIKEENVPKEDIPKGEVPSSDSGFAVPGLGFSEERLCS</sequence>
<name>A0A1B1DTD9_9APIC</name>
<organism evidence="5 6">
    <name type="scientific">Plasmodium coatneyi</name>
    <dbReference type="NCBI Taxonomy" id="208452"/>
    <lineage>
        <taxon>Eukaryota</taxon>
        <taxon>Sar</taxon>
        <taxon>Alveolata</taxon>
        <taxon>Apicomplexa</taxon>
        <taxon>Aconoidasida</taxon>
        <taxon>Haemosporida</taxon>
        <taxon>Plasmodiidae</taxon>
        <taxon>Plasmodium</taxon>
    </lineage>
</organism>
<feature type="domain" description="Schizont-infected cell agglutination C-terminal" evidence="4">
    <location>
        <begin position="357"/>
        <end position="483"/>
    </location>
</feature>
<feature type="region of interest" description="Disordered" evidence="1">
    <location>
        <begin position="471"/>
        <end position="502"/>
    </location>
</feature>
<dbReference type="Proteomes" id="UP000092716">
    <property type="component" value="Chromosome 2"/>
</dbReference>
<keyword evidence="2" id="KW-1133">Transmembrane helix</keyword>
<dbReference type="RefSeq" id="XP_019912604.1">
    <property type="nucleotide sequence ID" value="XM_020057212.1"/>
</dbReference>
<evidence type="ECO:0000259" key="4">
    <source>
        <dbReference type="Pfam" id="PF12879"/>
    </source>
</evidence>
<dbReference type="AlphaFoldDB" id="A0A1B1DTD9"/>